<protein>
    <recommendedName>
        <fullName evidence="1">Type IV secretion system putative lipoprotein virB7</fullName>
    </recommendedName>
</protein>
<sequence>MKKLVAVIGITAFLAGCSTNPNEGVGNIKRLVGLEQGQSSIRDETDDSIKKKIFKGKTTKDEVVKLFGEPGDKSATFSGNFDPMRDNGKPKMENETWTYHMEAGSVFDQVKGLGMATVGAARFNKQHMTTKRLILVFNKQNLLIDFTFDSDILSNSGKI</sequence>
<evidence type="ECO:0000256" key="1">
    <source>
        <dbReference type="ARBA" id="ARBA00017922"/>
    </source>
</evidence>
<name>A0A2Z6GED7_9PROT</name>
<dbReference type="RefSeq" id="WP_062626577.1">
    <property type="nucleotide sequence ID" value="NZ_AP018738.1"/>
</dbReference>
<accession>A0A2Z6GED7</accession>
<evidence type="ECO:0000313" key="3">
    <source>
        <dbReference type="EMBL" id="BBE51991.1"/>
    </source>
</evidence>
<dbReference type="PROSITE" id="PS51257">
    <property type="entry name" value="PROKAR_LIPOPROTEIN"/>
    <property type="match status" value="1"/>
</dbReference>
<keyword evidence="4" id="KW-1185">Reference proteome</keyword>
<dbReference type="Pfam" id="PF08139">
    <property type="entry name" value="LPAM_1"/>
    <property type="match status" value="1"/>
</dbReference>
<evidence type="ECO:0000313" key="4">
    <source>
        <dbReference type="Proteomes" id="UP000033070"/>
    </source>
</evidence>
<gene>
    <name evidence="3" type="ORF">OYT1_ch2478</name>
</gene>
<keyword evidence="2" id="KW-0732">Signal</keyword>
<dbReference type="Proteomes" id="UP000033070">
    <property type="component" value="Chromosome"/>
</dbReference>
<proteinExistence type="predicted"/>
<evidence type="ECO:0000256" key="2">
    <source>
        <dbReference type="ARBA" id="ARBA00022729"/>
    </source>
</evidence>
<dbReference type="EMBL" id="AP018738">
    <property type="protein sequence ID" value="BBE51991.1"/>
    <property type="molecule type" value="Genomic_DNA"/>
</dbReference>
<reference evidence="3 4" key="1">
    <citation type="submission" date="2018-06" db="EMBL/GenBank/DDBJ databases">
        <title>OYT1 Genome Sequencing.</title>
        <authorList>
            <person name="Kato S."/>
            <person name="Itoh T."/>
            <person name="Ohkuma M."/>
        </authorList>
    </citation>
    <scope>NUCLEOTIDE SEQUENCE [LARGE SCALE GENOMIC DNA]</scope>
    <source>
        <strain evidence="3 4">OYT1</strain>
    </source>
</reference>
<dbReference type="AlphaFoldDB" id="A0A2Z6GED7"/>
<organism evidence="3 4">
    <name type="scientific">Ferriphaselus amnicola</name>
    <dbReference type="NCBI Taxonomy" id="1188319"/>
    <lineage>
        <taxon>Bacteria</taxon>
        <taxon>Pseudomonadati</taxon>
        <taxon>Pseudomonadota</taxon>
        <taxon>Betaproteobacteria</taxon>
        <taxon>Nitrosomonadales</taxon>
        <taxon>Gallionellaceae</taxon>
        <taxon>Ferriphaselus</taxon>
    </lineage>
</organism>
<dbReference type="InterPro" id="IPR012640">
    <property type="entry name" value="Membr_lipoprot_lipid_attach_CS"/>
</dbReference>
<dbReference type="KEGG" id="fam:OYT1_ch2478"/>